<dbReference type="InterPro" id="IPR054553">
    <property type="entry name" value="VID"/>
</dbReference>
<organism evidence="2 3">
    <name type="scientific">Panagrolaimus superbus</name>
    <dbReference type="NCBI Taxonomy" id="310955"/>
    <lineage>
        <taxon>Eukaryota</taxon>
        <taxon>Metazoa</taxon>
        <taxon>Ecdysozoa</taxon>
        <taxon>Nematoda</taxon>
        <taxon>Chromadorea</taxon>
        <taxon>Rhabditida</taxon>
        <taxon>Tylenchina</taxon>
        <taxon>Panagrolaimomorpha</taxon>
        <taxon>Panagrolaimoidea</taxon>
        <taxon>Panagrolaimidae</taxon>
        <taxon>Panagrolaimus</taxon>
    </lineage>
</organism>
<evidence type="ECO:0000313" key="2">
    <source>
        <dbReference type="Proteomes" id="UP000887577"/>
    </source>
</evidence>
<evidence type="ECO:0000313" key="3">
    <source>
        <dbReference type="WBParaSite" id="PSU_v2.g20595.t1"/>
    </source>
</evidence>
<dbReference type="Pfam" id="PF22364">
    <property type="entry name" value="VID"/>
    <property type="match status" value="1"/>
</dbReference>
<dbReference type="AlphaFoldDB" id="A0A914YMI3"/>
<protein>
    <recommendedName>
        <fullName evidence="1">VirG insertion domain-containing protein</fullName>
    </recommendedName>
</protein>
<feature type="domain" description="VirG insertion" evidence="1">
    <location>
        <begin position="233"/>
        <end position="255"/>
    </location>
</feature>
<keyword evidence="2" id="KW-1185">Reference proteome</keyword>
<sequence length="278" mass="28593">MEVFGEEMDIMVELLNVYGGNGLGGSGSSGGAGLSGDDIIVDNYRSIYGGDDVGGTGGSGVTGSNITVHNSGGILGGNGVNGGDGINGSNLFITNDNMISGGYGIKQGGDAISGNQITLNNNGIVQGGYGPDGGCSVYGEDIHINNHDSVINGDIKLASIPVNGTNELIIKNINNATAINGGLMIGNGSSVYLSGKNSIFNGNISIDEDASMNLSVGNANVHANTITLKSDSWLNIDTSIKNWTQDYYTLLSSDTDNKQTTDGCRLCAEHSWRKPDTE</sequence>
<dbReference type="Proteomes" id="UP000887577">
    <property type="component" value="Unplaced"/>
</dbReference>
<proteinExistence type="predicted"/>
<reference evidence="3" key="1">
    <citation type="submission" date="2022-11" db="UniProtKB">
        <authorList>
            <consortium name="WormBaseParasite"/>
        </authorList>
    </citation>
    <scope>IDENTIFICATION</scope>
</reference>
<name>A0A914YMI3_9BILA</name>
<evidence type="ECO:0000259" key="1">
    <source>
        <dbReference type="Pfam" id="PF22364"/>
    </source>
</evidence>
<accession>A0A914YMI3</accession>
<dbReference type="WBParaSite" id="PSU_v2.g20595.t1">
    <property type="protein sequence ID" value="PSU_v2.g20595.t1"/>
    <property type="gene ID" value="PSU_v2.g20595"/>
</dbReference>